<dbReference type="Pfam" id="PF13860">
    <property type="entry name" value="FlgD_ig"/>
    <property type="match status" value="1"/>
</dbReference>
<proteinExistence type="predicted"/>
<accession>A0ABV6YK36</accession>
<feature type="domain" description="FlgD/Vpr Ig-like" evidence="1">
    <location>
        <begin position="262"/>
        <end position="311"/>
    </location>
</feature>
<dbReference type="InterPro" id="IPR025965">
    <property type="entry name" value="FlgD/Vpr_Ig-like"/>
</dbReference>
<protein>
    <submittedName>
        <fullName evidence="2">FlgD immunoglobulin-like domain containing protein</fullName>
    </submittedName>
</protein>
<evidence type="ECO:0000313" key="3">
    <source>
        <dbReference type="Proteomes" id="UP001593833"/>
    </source>
</evidence>
<reference evidence="2 3" key="1">
    <citation type="submission" date="2024-09" db="EMBL/GenBank/DDBJ databases">
        <authorList>
            <person name="D'Angelo T."/>
        </authorList>
    </citation>
    <scope>NUCLEOTIDE SEQUENCE [LARGE SCALE GENOMIC DNA]</scope>
    <source>
        <strain evidence="2">SAG AM-320-E07</strain>
    </source>
</reference>
<evidence type="ECO:0000313" key="2">
    <source>
        <dbReference type="EMBL" id="MFC1572697.1"/>
    </source>
</evidence>
<dbReference type="Gene3D" id="2.60.120.260">
    <property type="entry name" value="Galactose-binding domain-like"/>
    <property type="match status" value="1"/>
</dbReference>
<dbReference type="EMBL" id="JBHPKH010000030">
    <property type="protein sequence ID" value="MFC1572697.1"/>
    <property type="molecule type" value="Genomic_DNA"/>
</dbReference>
<dbReference type="Proteomes" id="UP001593833">
    <property type="component" value="Unassembled WGS sequence"/>
</dbReference>
<sequence length="330" mass="35813">QPITSLIHYYLTGQDIGGHGSSDPANPPMDIYAFWVLQALMSDDMEVGVGSWTHYEVTDGYSDQWHHSSQRNHTGGGTWSWKFGDTGGGDYADMTDGALESEAFNADEGGTLTFWHWMDAETSGSYPGHAYDGGFVEISVDGGPWTQIMPEGGYPYLVVEGSGPGPFPPETPFYSGSFDWTKASFDLTGISGSLRVRFRFGSDGAVTGEGWYIDDAEFVPTGPGYLAADDPEPLPNSVALHQNTPNPFRGDAAGTLIHFDLPQADRVRLQLFDPSGRLVRTLVDGGLAAGRYHLLWDGRDTNANSVSSGVYFCILQAGGQRHARELLLVR</sequence>
<comment type="caution">
    <text evidence="2">The sequence shown here is derived from an EMBL/GenBank/DDBJ whole genome shotgun (WGS) entry which is preliminary data.</text>
</comment>
<name>A0ABV6YK36_UNCEI</name>
<feature type="non-terminal residue" evidence="2">
    <location>
        <position position="1"/>
    </location>
</feature>
<keyword evidence="3" id="KW-1185">Reference proteome</keyword>
<gene>
    <name evidence="2" type="ORF">ACFL6M_03765</name>
</gene>
<dbReference type="Gene3D" id="2.60.40.4070">
    <property type="match status" value="1"/>
</dbReference>
<organism evidence="2 3">
    <name type="scientific">Eiseniibacteriota bacterium</name>
    <dbReference type="NCBI Taxonomy" id="2212470"/>
    <lineage>
        <taxon>Bacteria</taxon>
        <taxon>Candidatus Eiseniibacteriota</taxon>
    </lineage>
</organism>
<evidence type="ECO:0000259" key="1">
    <source>
        <dbReference type="Pfam" id="PF13860"/>
    </source>
</evidence>